<evidence type="ECO:0000313" key="2">
    <source>
        <dbReference type="EMBL" id="KAL1569431.1"/>
    </source>
</evidence>
<accession>A0ABD1IL62</accession>
<keyword evidence="3" id="KW-1185">Reference proteome</keyword>
<dbReference type="EMBL" id="JBEAFC010000001">
    <property type="protein sequence ID" value="KAL1569431.1"/>
    <property type="molecule type" value="Genomic_DNA"/>
</dbReference>
<evidence type="ECO:0000313" key="3">
    <source>
        <dbReference type="Proteomes" id="UP001567538"/>
    </source>
</evidence>
<dbReference type="Proteomes" id="UP001567538">
    <property type="component" value="Unassembled WGS sequence"/>
</dbReference>
<name>A0ABD1IL62_SALDI</name>
<comment type="caution">
    <text evidence="2">The sequence shown here is derived from an EMBL/GenBank/DDBJ whole genome shotgun (WGS) entry which is preliminary data.</text>
</comment>
<evidence type="ECO:0000256" key="1">
    <source>
        <dbReference type="SAM" id="SignalP"/>
    </source>
</evidence>
<organism evidence="2 3">
    <name type="scientific">Salvia divinorum</name>
    <name type="common">Maria pastora</name>
    <name type="synonym">Diviner's sage</name>
    <dbReference type="NCBI Taxonomy" id="28513"/>
    <lineage>
        <taxon>Eukaryota</taxon>
        <taxon>Viridiplantae</taxon>
        <taxon>Streptophyta</taxon>
        <taxon>Embryophyta</taxon>
        <taxon>Tracheophyta</taxon>
        <taxon>Spermatophyta</taxon>
        <taxon>Magnoliopsida</taxon>
        <taxon>eudicotyledons</taxon>
        <taxon>Gunneridae</taxon>
        <taxon>Pentapetalae</taxon>
        <taxon>asterids</taxon>
        <taxon>lamiids</taxon>
        <taxon>Lamiales</taxon>
        <taxon>Lamiaceae</taxon>
        <taxon>Nepetoideae</taxon>
        <taxon>Mentheae</taxon>
        <taxon>Salviinae</taxon>
        <taxon>Salvia</taxon>
        <taxon>Salvia subgen. Calosphace</taxon>
    </lineage>
</organism>
<keyword evidence="1" id="KW-0732">Signal</keyword>
<feature type="chain" id="PRO_5044740635" evidence="1">
    <location>
        <begin position="25"/>
        <end position="71"/>
    </location>
</feature>
<gene>
    <name evidence="2" type="ORF">AAHA92_00911</name>
</gene>
<sequence>MNRWKRLLVLSAVVFILAVGHCKASSRSVNAFKAKPNSSGHFFNFMPKRWIPASAPSRKHNDLGLQSWRSP</sequence>
<feature type="signal peptide" evidence="1">
    <location>
        <begin position="1"/>
        <end position="24"/>
    </location>
</feature>
<protein>
    <submittedName>
        <fullName evidence="2">Inflorescence deficient in abscission 2</fullName>
    </submittedName>
</protein>
<proteinExistence type="predicted"/>
<reference evidence="2 3" key="1">
    <citation type="submission" date="2024-06" db="EMBL/GenBank/DDBJ databases">
        <title>A chromosome level genome sequence of Diviner's sage (Salvia divinorum).</title>
        <authorList>
            <person name="Ford S.A."/>
            <person name="Ro D.-K."/>
            <person name="Ness R.W."/>
            <person name="Phillips M.A."/>
        </authorList>
    </citation>
    <scope>NUCLEOTIDE SEQUENCE [LARGE SCALE GENOMIC DNA]</scope>
    <source>
        <strain evidence="2">SAF-2024a</strain>
        <tissue evidence="2">Leaf</tissue>
    </source>
</reference>
<dbReference type="AlphaFoldDB" id="A0ABD1IL62"/>